<gene>
    <name evidence="3" type="ORF">ACFPM7_11015</name>
</gene>
<dbReference type="InterPro" id="IPR029068">
    <property type="entry name" value="Glyas_Bleomycin-R_OHBP_Dase"/>
</dbReference>
<feature type="domain" description="Glyoxalase-like" evidence="2">
    <location>
        <begin position="8"/>
        <end position="116"/>
    </location>
</feature>
<comment type="caution">
    <text evidence="3">The sequence shown here is derived from an EMBL/GenBank/DDBJ whole genome shotgun (WGS) entry which is preliminary data.</text>
</comment>
<dbReference type="CDD" id="cd06587">
    <property type="entry name" value="VOC"/>
    <property type="match status" value="1"/>
</dbReference>
<dbReference type="RefSeq" id="WP_378246698.1">
    <property type="nucleotide sequence ID" value="NZ_JBHSKF010000004.1"/>
</dbReference>
<dbReference type="InterPro" id="IPR041581">
    <property type="entry name" value="Glyoxalase_6"/>
</dbReference>
<reference evidence="4" key="1">
    <citation type="journal article" date="2019" name="Int. J. Syst. Evol. Microbiol.">
        <title>The Global Catalogue of Microorganisms (GCM) 10K type strain sequencing project: providing services to taxonomists for standard genome sequencing and annotation.</title>
        <authorList>
            <consortium name="The Broad Institute Genomics Platform"/>
            <consortium name="The Broad Institute Genome Sequencing Center for Infectious Disease"/>
            <person name="Wu L."/>
            <person name="Ma J."/>
        </authorList>
    </citation>
    <scope>NUCLEOTIDE SEQUENCE [LARGE SCALE GENOMIC DNA]</scope>
    <source>
        <strain evidence="4">CCUG 59778</strain>
    </source>
</reference>
<evidence type="ECO:0000313" key="3">
    <source>
        <dbReference type="EMBL" id="MFC5287581.1"/>
    </source>
</evidence>
<dbReference type="PANTHER" id="PTHR35908">
    <property type="entry name" value="HYPOTHETICAL FUSION PROTEIN"/>
    <property type="match status" value="1"/>
</dbReference>
<evidence type="ECO:0000256" key="1">
    <source>
        <dbReference type="SAM" id="MobiDB-lite"/>
    </source>
</evidence>
<name>A0ABW0EN63_9PSEU</name>
<dbReference type="PANTHER" id="PTHR35908:SF1">
    <property type="entry name" value="CONSERVED PROTEIN"/>
    <property type="match status" value="1"/>
</dbReference>
<feature type="region of interest" description="Disordered" evidence="1">
    <location>
        <begin position="116"/>
        <end position="135"/>
    </location>
</feature>
<sequence length="135" mass="14704">MTSLIQNVVIDCADTYKVGTFWAQVVGYPLADDDEPGDPEAVIVLPGGIGLYFAQVPEGKSVKNRLHLCLKPDNPRDDEVQRLLGIGATMVDDRRKPDGRGWAVLADPEGNEFCVLRGEHDSPPNHGWPTDPTPA</sequence>
<dbReference type="Proteomes" id="UP001596157">
    <property type="component" value="Unassembled WGS sequence"/>
</dbReference>
<evidence type="ECO:0000313" key="4">
    <source>
        <dbReference type="Proteomes" id="UP001596157"/>
    </source>
</evidence>
<accession>A0ABW0EN63</accession>
<protein>
    <submittedName>
        <fullName evidence="3">VOC family protein</fullName>
    </submittedName>
</protein>
<dbReference type="Gene3D" id="3.10.180.10">
    <property type="entry name" value="2,3-Dihydroxybiphenyl 1,2-Dioxygenase, domain 1"/>
    <property type="match status" value="1"/>
</dbReference>
<dbReference type="Pfam" id="PF18029">
    <property type="entry name" value="Glyoxalase_6"/>
    <property type="match status" value="1"/>
</dbReference>
<dbReference type="EMBL" id="JBHSKF010000004">
    <property type="protein sequence ID" value="MFC5287581.1"/>
    <property type="molecule type" value="Genomic_DNA"/>
</dbReference>
<proteinExistence type="predicted"/>
<organism evidence="3 4">
    <name type="scientific">Actinokineospora guangxiensis</name>
    <dbReference type="NCBI Taxonomy" id="1490288"/>
    <lineage>
        <taxon>Bacteria</taxon>
        <taxon>Bacillati</taxon>
        <taxon>Actinomycetota</taxon>
        <taxon>Actinomycetes</taxon>
        <taxon>Pseudonocardiales</taxon>
        <taxon>Pseudonocardiaceae</taxon>
        <taxon>Actinokineospora</taxon>
    </lineage>
</organism>
<keyword evidence="4" id="KW-1185">Reference proteome</keyword>
<dbReference type="SUPFAM" id="SSF54593">
    <property type="entry name" value="Glyoxalase/Bleomycin resistance protein/Dihydroxybiphenyl dioxygenase"/>
    <property type="match status" value="1"/>
</dbReference>
<evidence type="ECO:0000259" key="2">
    <source>
        <dbReference type="Pfam" id="PF18029"/>
    </source>
</evidence>